<feature type="domain" description="PDZ" evidence="5">
    <location>
        <begin position="392"/>
        <end position="472"/>
    </location>
</feature>
<feature type="domain" description="PDZ" evidence="5">
    <location>
        <begin position="33"/>
        <end position="114"/>
    </location>
</feature>
<dbReference type="InterPro" id="IPR036034">
    <property type="entry name" value="PDZ_sf"/>
</dbReference>
<dbReference type="Gene3D" id="2.30.42.10">
    <property type="match status" value="4"/>
</dbReference>
<comment type="subcellular location">
    <subcellularLocation>
        <location evidence="1">Cell membrane</location>
    </subcellularLocation>
</comment>
<dbReference type="EMBL" id="BEZZ01000115">
    <property type="protein sequence ID" value="GCC26217.1"/>
    <property type="molecule type" value="Genomic_DNA"/>
</dbReference>
<proteinExistence type="predicted"/>
<dbReference type="SMART" id="SM00228">
    <property type="entry name" value="PDZ"/>
    <property type="match status" value="4"/>
</dbReference>
<dbReference type="Pfam" id="PF00595">
    <property type="entry name" value="PDZ"/>
    <property type="match status" value="3"/>
</dbReference>
<keyword evidence="7" id="KW-1185">Reference proteome</keyword>
<dbReference type="SUPFAM" id="SSF50156">
    <property type="entry name" value="PDZ domain-like"/>
    <property type="match status" value="4"/>
</dbReference>
<evidence type="ECO:0000256" key="1">
    <source>
        <dbReference type="ARBA" id="ARBA00004236"/>
    </source>
</evidence>
<dbReference type="InterPro" id="IPR051067">
    <property type="entry name" value="NHER"/>
</dbReference>
<evidence type="ECO:0000313" key="7">
    <source>
        <dbReference type="Proteomes" id="UP000287033"/>
    </source>
</evidence>
<dbReference type="Proteomes" id="UP000287033">
    <property type="component" value="Unassembled WGS sequence"/>
</dbReference>
<dbReference type="STRING" id="137246.A0A401S754"/>
<feature type="region of interest" description="Disordered" evidence="4">
    <location>
        <begin position="356"/>
        <end position="375"/>
    </location>
</feature>
<evidence type="ECO:0000259" key="5">
    <source>
        <dbReference type="PROSITE" id="PS50106"/>
    </source>
</evidence>
<evidence type="ECO:0000313" key="6">
    <source>
        <dbReference type="EMBL" id="GCC26217.1"/>
    </source>
</evidence>
<evidence type="ECO:0000256" key="3">
    <source>
        <dbReference type="ARBA" id="ARBA00022737"/>
    </source>
</evidence>
<dbReference type="AlphaFoldDB" id="A0A401S754"/>
<dbReference type="OrthoDB" id="10009200at2759"/>
<comment type="caution">
    <text evidence="6">The sequence shown here is derived from an EMBL/GenBank/DDBJ whole genome shotgun (WGS) entry which is preliminary data.</text>
</comment>
<gene>
    <name evidence="6" type="ORF">chiPu_0004632</name>
</gene>
<organism evidence="6 7">
    <name type="scientific">Chiloscyllium punctatum</name>
    <name type="common">Brownbanded bambooshark</name>
    <name type="synonym">Hemiscyllium punctatum</name>
    <dbReference type="NCBI Taxonomy" id="137246"/>
    <lineage>
        <taxon>Eukaryota</taxon>
        <taxon>Metazoa</taxon>
        <taxon>Chordata</taxon>
        <taxon>Craniata</taxon>
        <taxon>Vertebrata</taxon>
        <taxon>Chondrichthyes</taxon>
        <taxon>Elasmobranchii</taxon>
        <taxon>Galeomorphii</taxon>
        <taxon>Galeoidea</taxon>
        <taxon>Orectolobiformes</taxon>
        <taxon>Hemiscylliidae</taxon>
        <taxon>Chiloscyllium</taxon>
    </lineage>
</organism>
<name>A0A401S754_CHIPU</name>
<dbReference type="PANTHER" id="PTHR14191:SF3">
    <property type="entry name" value="NA(+)_H(+) EXCHANGE REGULATORY COFACTOR-LIKE PROTEIN NRFL-1"/>
    <property type="match status" value="1"/>
</dbReference>
<feature type="compositionally biased region" description="Basic and acidic residues" evidence="4">
    <location>
        <begin position="487"/>
        <end position="503"/>
    </location>
</feature>
<dbReference type="Pfam" id="PF17820">
    <property type="entry name" value="PDZ_6"/>
    <property type="match status" value="1"/>
</dbReference>
<keyword evidence="3" id="KW-0677">Repeat</keyword>
<dbReference type="CDD" id="cd06768">
    <property type="entry name" value="PDZ_NHERF-like"/>
    <property type="match status" value="4"/>
</dbReference>
<dbReference type="InterPro" id="IPR001478">
    <property type="entry name" value="PDZ"/>
</dbReference>
<evidence type="ECO:0000256" key="2">
    <source>
        <dbReference type="ARBA" id="ARBA00022475"/>
    </source>
</evidence>
<dbReference type="PROSITE" id="PS50106">
    <property type="entry name" value="PDZ"/>
    <property type="match status" value="4"/>
</dbReference>
<feature type="compositionally biased region" description="Basic and acidic residues" evidence="4">
    <location>
        <begin position="358"/>
        <end position="370"/>
    </location>
</feature>
<sequence>MRKFTFNPKEGIDNPALVICDDVELPISLKPRVCVLNKKDKEVFGFYLREENGKLGHIIRNVKPGSYAQYAGLFDADRVLEVNGEYVDNTEHFKVVEKIKLSGNKVTFLVVDGTTYEDAKMRNLNIAELIQSDIQAPCDKPRMCYVERGPNGFGFELCSSQGAKAPFTLSVHSKGPAEKGGVKSEDTLIEVNGVNMEDCTYLQVEKLMKQSGDSVTLLVADQRTHAYYQAKGIRIIPAMACFKHLPFKPRKLYLVKGSCGYGFLLKTERKLSGTYAQSLWEVDAGSPAERCGMKEGDHLLAVNRESIEGLHHDAVVRKIRESGNQATFIVISSKEDNYFTSLGLSPLICMKDDVEEQMESKQTTESRLPLEKAPPSLCHSTAQQASGSKARLCHLVKGSSGYGFQIYCITDEPGIYIQEVIPEDVGYKAGLRDGDMVIEVNGMNIEKVCYEDVLEKIKENQHEVTLLVMNKKDYWYCKDNNVPIRRESEDHETSKADSMEKRIVSSTSTRKKTNKTIKQENNTHLVNKVSQLKDSNSIC</sequence>
<dbReference type="PANTHER" id="PTHR14191">
    <property type="entry name" value="PDZ DOMAIN CONTAINING PROTEIN"/>
    <property type="match status" value="1"/>
</dbReference>
<protein>
    <recommendedName>
        <fullName evidence="5">PDZ domain-containing protein</fullName>
    </recommendedName>
</protein>
<dbReference type="GO" id="GO:0072659">
    <property type="term" value="P:protein localization to plasma membrane"/>
    <property type="evidence" value="ECO:0007669"/>
    <property type="project" value="TreeGrafter"/>
</dbReference>
<feature type="region of interest" description="Disordered" evidence="4">
    <location>
        <begin position="487"/>
        <end position="514"/>
    </location>
</feature>
<dbReference type="GO" id="GO:0016324">
    <property type="term" value="C:apical plasma membrane"/>
    <property type="evidence" value="ECO:0007669"/>
    <property type="project" value="TreeGrafter"/>
</dbReference>
<feature type="domain" description="PDZ" evidence="5">
    <location>
        <begin position="251"/>
        <end position="334"/>
    </location>
</feature>
<dbReference type="GO" id="GO:0005102">
    <property type="term" value="F:signaling receptor binding"/>
    <property type="evidence" value="ECO:0007669"/>
    <property type="project" value="TreeGrafter"/>
</dbReference>
<dbReference type="GO" id="GO:0043495">
    <property type="term" value="F:protein-membrane adaptor activity"/>
    <property type="evidence" value="ECO:0007669"/>
    <property type="project" value="TreeGrafter"/>
</dbReference>
<reference evidence="6 7" key="1">
    <citation type="journal article" date="2018" name="Nat. Ecol. Evol.">
        <title>Shark genomes provide insights into elasmobranch evolution and the origin of vertebrates.</title>
        <authorList>
            <person name="Hara Y"/>
            <person name="Yamaguchi K"/>
            <person name="Onimaru K"/>
            <person name="Kadota M"/>
            <person name="Koyanagi M"/>
            <person name="Keeley SD"/>
            <person name="Tatsumi K"/>
            <person name="Tanaka K"/>
            <person name="Motone F"/>
            <person name="Kageyama Y"/>
            <person name="Nozu R"/>
            <person name="Adachi N"/>
            <person name="Nishimura O"/>
            <person name="Nakagawa R"/>
            <person name="Tanegashima C"/>
            <person name="Kiyatake I"/>
            <person name="Matsumoto R"/>
            <person name="Murakumo K"/>
            <person name="Nishida K"/>
            <person name="Terakita A"/>
            <person name="Kuratani S"/>
            <person name="Sato K"/>
            <person name="Hyodo S Kuraku.S."/>
        </authorList>
    </citation>
    <scope>NUCLEOTIDE SEQUENCE [LARGE SCALE GENOMIC DNA]</scope>
</reference>
<evidence type="ECO:0000256" key="4">
    <source>
        <dbReference type="SAM" id="MobiDB-lite"/>
    </source>
</evidence>
<dbReference type="InterPro" id="IPR041489">
    <property type="entry name" value="PDZ_6"/>
</dbReference>
<accession>A0A401S754</accession>
<dbReference type="OMA" id="NTEHFKV"/>
<keyword evidence="2" id="KW-1003">Cell membrane</keyword>
<keyword evidence="2" id="KW-0472">Membrane</keyword>
<feature type="domain" description="PDZ" evidence="5">
    <location>
        <begin position="143"/>
        <end position="223"/>
    </location>
</feature>